<evidence type="ECO:0000256" key="3">
    <source>
        <dbReference type="ARBA" id="ARBA00023125"/>
    </source>
</evidence>
<dbReference type="InterPro" id="IPR002104">
    <property type="entry name" value="Integrase_catalytic"/>
</dbReference>
<evidence type="ECO:0000256" key="1">
    <source>
        <dbReference type="ARBA" id="ARBA00008857"/>
    </source>
</evidence>
<dbReference type="PANTHER" id="PTHR30349">
    <property type="entry name" value="PHAGE INTEGRASE-RELATED"/>
    <property type="match status" value="1"/>
</dbReference>
<dbReference type="PANTHER" id="PTHR30349:SF64">
    <property type="entry name" value="PROPHAGE INTEGRASE INTD-RELATED"/>
    <property type="match status" value="1"/>
</dbReference>
<dbReference type="RefSeq" id="WP_109321772.1">
    <property type="nucleotide sequence ID" value="NZ_CP029346.1"/>
</dbReference>
<reference evidence="7" key="1">
    <citation type="journal article" date="2019" name="Int. J. Syst. Evol. Microbiol.">
        <title>Allopseudarcicella aquatilis gen. nov., sp. nov., isolated from freshwater.</title>
        <authorList>
            <person name="Kim H."/>
            <person name="Kang H."/>
            <person name="Joh K."/>
        </authorList>
    </citation>
    <scope>NUCLEOTIDE SEQUENCE</scope>
    <source>
        <strain evidence="7">HME7025</strain>
    </source>
</reference>
<keyword evidence="2" id="KW-0229">DNA integration</keyword>
<dbReference type="AlphaFoldDB" id="A0A2S2DRQ7"/>
<dbReference type="GO" id="GO:0003677">
    <property type="term" value="F:DNA binding"/>
    <property type="evidence" value="ECO:0007669"/>
    <property type="project" value="UniProtKB-UniRule"/>
</dbReference>
<dbReference type="GO" id="GO:0006310">
    <property type="term" value="P:DNA recombination"/>
    <property type="evidence" value="ECO:0007669"/>
    <property type="project" value="UniProtKB-KW"/>
</dbReference>
<dbReference type="InterPro" id="IPR010998">
    <property type="entry name" value="Integrase_recombinase_N"/>
</dbReference>
<protein>
    <recommendedName>
        <fullName evidence="6">Core-binding (CB) domain-containing protein</fullName>
    </recommendedName>
</protein>
<dbReference type="PROSITE" id="PS51900">
    <property type="entry name" value="CB"/>
    <property type="match status" value="1"/>
</dbReference>
<accession>A0A2S2DRQ7</accession>
<sequence>MTNNPTSQKFIHDIEIHQDHFLNQEKMAEKPRKIYPYKLCKIRDYDKSLDKVWHVEYYIWDINEKKIHRRRVTLNQKRAKDRYAYAKEVIEEIDPLLKAGGTYNKFATADTPTTLSEKLNINKINCFSTLKEATRNYLAFHKTILSPRTLQSYTSDVKRLTNFLDKNHLEKISLERFTDVQAMRFLDDLIYVNKISNRSRNNTKGTISTIFNFYKKRKVITQNPFEGIEKLPHLSTRHAAYTKNQIADFKKECIYRGEHQLLLFVQFIYFAFLRPRYELRLLKIEDIKEKTLRVPAENAKNNATEHVMIPAALEKIIQEAKLRDYPESYYVFGDDGLPGPIALGKEHFYNKHKAILKRINLDGLKFDTYSWKHSGAIALFQATQNIELLRQQCRHSDLATTQKYLRDLGLFIDYDQINKFPEF</sequence>
<name>A0A2S2DRQ7_9BACT</name>
<evidence type="ECO:0000256" key="4">
    <source>
        <dbReference type="ARBA" id="ARBA00023172"/>
    </source>
</evidence>
<dbReference type="GO" id="GO:0015074">
    <property type="term" value="P:DNA integration"/>
    <property type="evidence" value="ECO:0007669"/>
    <property type="project" value="UniProtKB-KW"/>
</dbReference>
<evidence type="ECO:0000313" key="8">
    <source>
        <dbReference type="Proteomes" id="UP000245468"/>
    </source>
</evidence>
<proteinExistence type="inferred from homology"/>
<dbReference type="EMBL" id="CP029346">
    <property type="protein sequence ID" value="AWL07992.1"/>
    <property type="molecule type" value="Genomic_DNA"/>
</dbReference>
<feature type="domain" description="Core-binding (CB)" evidence="6">
    <location>
        <begin position="128"/>
        <end position="215"/>
    </location>
</feature>
<dbReference type="OrthoDB" id="932752at2"/>
<dbReference type="InterPro" id="IPR011010">
    <property type="entry name" value="DNA_brk_join_enz"/>
</dbReference>
<keyword evidence="3 5" id="KW-0238">DNA-binding</keyword>
<evidence type="ECO:0000259" key="6">
    <source>
        <dbReference type="PROSITE" id="PS51900"/>
    </source>
</evidence>
<evidence type="ECO:0000256" key="5">
    <source>
        <dbReference type="PROSITE-ProRule" id="PRU01248"/>
    </source>
</evidence>
<comment type="similarity">
    <text evidence="1">Belongs to the 'phage' integrase family.</text>
</comment>
<dbReference type="InterPro" id="IPR044068">
    <property type="entry name" value="CB"/>
</dbReference>
<dbReference type="InterPro" id="IPR013762">
    <property type="entry name" value="Integrase-like_cat_sf"/>
</dbReference>
<keyword evidence="8" id="KW-1185">Reference proteome</keyword>
<dbReference type="KEGG" id="psez:HME7025_00107"/>
<dbReference type="Pfam" id="PF00589">
    <property type="entry name" value="Phage_integrase"/>
    <property type="match status" value="1"/>
</dbReference>
<dbReference type="Proteomes" id="UP000245468">
    <property type="component" value="Chromosome"/>
</dbReference>
<evidence type="ECO:0000313" key="7">
    <source>
        <dbReference type="EMBL" id="AWL07992.1"/>
    </source>
</evidence>
<keyword evidence="4" id="KW-0233">DNA recombination</keyword>
<dbReference type="Gene3D" id="1.10.150.130">
    <property type="match status" value="1"/>
</dbReference>
<evidence type="ECO:0000256" key="2">
    <source>
        <dbReference type="ARBA" id="ARBA00022908"/>
    </source>
</evidence>
<organism evidence="7 8">
    <name type="scientific">Aquirufa nivalisilvae</name>
    <dbReference type="NCBI Taxonomy" id="2516557"/>
    <lineage>
        <taxon>Bacteria</taxon>
        <taxon>Pseudomonadati</taxon>
        <taxon>Bacteroidota</taxon>
        <taxon>Cytophagia</taxon>
        <taxon>Cytophagales</taxon>
        <taxon>Flectobacillaceae</taxon>
        <taxon>Aquirufa</taxon>
    </lineage>
</organism>
<dbReference type="SUPFAM" id="SSF56349">
    <property type="entry name" value="DNA breaking-rejoining enzymes"/>
    <property type="match status" value="1"/>
</dbReference>
<dbReference type="CDD" id="cd00397">
    <property type="entry name" value="DNA_BRE_C"/>
    <property type="match status" value="1"/>
</dbReference>
<dbReference type="InterPro" id="IPR050090">
    <property type="entry name" value="Tyrosine_recombinase_XerCD"/>
</dbReference>
<gene>
    <name evidence="7" type="ORF">HME7025_00107</name>
</gene>
<dbReference type="Gene3D" id="1.10.443.10">
    <property type="entry name" value="Intergrase catalytic core"/>
    <property type="match status" value="1"/>
</dbReference>